<reference evidence="1" key="2">
    <citation type="submission" date="2018-03" db="EMBL/GenBank/DDBJ databases">
        <title>The Triticum urartu genome reveals the dynamic nature of wheat genome evolution.</title>
        <authorList>
            <person name="Ling H."/>
            <person name="Ma B."/>
            <person name="Shi X."/>
            <person name="Liu H."/>
            <person name="Dong L."/>
            <person name="Sun H."/>
            <person name="Cao Y."/>
            <person name="Gao Q."/>
            <person name="Zheng S."/>
            <person name="Li Y."/>
            <person name="Yu Y."/>
            <person name="Du H."/>
            <person name="Qi M."/>
            <person name="Li Y."/>
            <person name="Yu H."/>
            <person name="Cui Y."/>
            <person name="Wang N."/>
            <person name="Chen C."/>
            <person name="Wu H."/>
            <person name="Zhao Y."/>
            <person name="Zhang J."/>
            <person name="Li Y."/>
            <person name="Zhou W."/>
            <person name="Zhang B."/>
            <person name="Hu W."/>
            <person name="Eijk M."/>
            <person name="Tang J."/>
            <person name="Witsenboer H."/>
            <person name="Zhao S."/>
            <person name="Li Z."/>
            <person name="Zhang A."/>
            <person name="Wang D."/>
            <person name="Liang C."/>
        </authorList>
    </citation>
    <scope>NUCLEOTIDE SEQUENCE [LARGE SCALE GENOMIC DNA]</scope>
    <source>
        <strain evidence="1">cv. G1812</strain>
    </source>
</reference>
<sequence length="74" mass="7765">MAVAAAARGEGRGGPAWWRLQRDRAAWRHGGVALWLRPQRCRAISCSGEPGATGACYGCALDASGPRARVRACG</sequence>
<dbReference type="EnsemblPlants" id="TuG1812G0500001610.01.T01">
    <property type="protein sequence ID" value="TuG1812G0500001610.01.T01.cds340722"/>
    <property type="gene ID" value="TuG1812G0500001610.01"/>
</dbReference>
<evidence type="ECO:0000313" key="1">
    <source>
        <dbReference type="EnsemblPlants" id="TuG1812G0500001610.01.T01.cds340722"/>
    </source>
</evidence>
<dbReference type="Gramene" id="TuG1812G0500001610.01.T01">
    <property type="protein sequence ID" value="TuG1812G0500001610.01.T01.cds340722"/>
    <property type="gene ID" value="TuG1812G0500001610.01"/>
</dbReference>
<dbReference type="AlphaFoldDB" id="A0A8R7UE13"/>
<protein>
    <submittedName>
        <fullName evidence="1">Uncharacterized protein</fullName>
    </submittedName>
</protein>
<name>A0A8R7UE13_TRIUA</name>
<proteinExistence type="predicted"/>
<dbReference type="Proteomes" id="UP000015106">
    <property type="component" value="Chromosome 5"/>
</dbReference>
<reference evidence="1" key="3">
    <citation type="submission" date="2022-06" db="UniProtKB">
        <authorList>
            <consortium name="EnsemblPlants"/>
        </authorList>
    </citation>
    <scope>IDENTIFICATION</scope>
</reference>
<reference evidence="2" key="1">
    <citation type="journal article" date="2013" name="Nature">
        <title>Draft genome of the wheat A-genome progenitor Triticum urartu.</title>
        <authorList>
            <person name="Ling H.Q."/>
            <person name="Zhao S."/>
            <person name="Liu D."/>
            <person name="Wang J."/>
            <person name="Sun H."/>
            <person name="Zhang C."/>
            <person name="Fan H."/>
            <person name="Li D."/>
            <person name="Dong L."/>
            <person name="Tao Y."/>
            <person name="Gao C."/>
            <person name="Wu H."/>
            <person name="Li Y."/>
            <person name="Cui Y."/>
            <person name="Guo X."/>
            <person name="Zheng S."/>
            <person name="Wang B."/>
            <person name="Yu K."/>
            <person name="Liang Q."/>
            <person name="Yang W."/>
            <person name="Lou X."/>
            <person name="Chen J."/>
            <person name="Feng M."/>
            <person name="Jian J."/>
            <person name="Zhang X."/>
            <person name="Luo G."/>
            <person name="Jiang Y."/>
            <person name="Liu J."/>
            <person name="Wang Z."/>
            <person name="Sha Y."/>
            <person name="Zhang B."/>
            <person name="Wu H."/>
            <person name="Tang D."/>
            <person name="Shen Q."/>
            <person name="Xue P."/>
            <person name="Zou S."/>
            <person name="Wang X."/>
            <person name="Liu X."/>
            <person name="Wang F."/>
            <person name="Yang Y."/>
            <person name="An X."/>
            <person name="Dong Z."/>
            <person name="Zhang K."/>
            <person name="Zhang X."/>
            <person name="Luo M.C."/>
            <person name="Dvorak J."/>
            <person name="Tong Y."/>
            <person name="Wang J."/>
            <person name="Yang H."/>
            <person name="Li Z."/>
            <person name="Wang D."/>
            <person name="Zhang A."/>
            <person name="Wang J."/>
        </authorList>
    </citation>
    <scope>NUCLEOTIDE SEQUENCE</scope>
    <source>
        <strain evidence="2">cv. G1812</strain>
    </source>
</reference>
<evidence type="ECO:0000313" key="2">
    <source>
        <dbReference type="Proteomes" id="UP000015106"/>
    </source>
</evidence>
<accession>A0A8R7UE13</accession>
<keyword evidence="2" id="KW-1185">Reference proteome</keyword>
<organism evidence="1 2">
    <name type="scientific">Triticum urartu</name>
    <name type="common">Red wild einkorn</name>
    <name type="synonym">Crithodium urartu</name>
    <dbReference type="NCBI Taxonomy" id="4572"/>
    <lineage>
        <taxon>Eukaryota</taxon>
        <taxon>Viridiplantae</taxon>
        <taxon>Streptophyta</taxon>
        <taxon>Embryophyta</taxon>
        <taxon>Tracheophyta</taxon>
        <taxon>Spermatophyta</taxon>
        <taxon>Magnoliopsida</taxon>
        <taxon>Liliopsida</taxon>
        <taxon>Poales</taxon>
        <taxon>Poaceae</taxon>
        <taxon>BOP clade</taxon>
        <taxon>Pooideae</taxon>
        <taxon>Triticodae</taxon>
        <taxon>Triticeae</taxon>
        <taxon>Triticinae</taxon>
        <taxon>Triticum</taxon>
    </lineage>
</organism>